<reference evidence="2 3" key="1">
    <citation type="submission" date="2017-04" db="EMBL/GenBank/DDBJ databases">
        <title>Genome Sequence of the Model Brown-Rot Fungus Postia placenta SB12.</title>
        <authorList>
            <consortium name="DOE Joint Genome Institute"/>
            <person name="Gaskell J."/>
            <person name="Kersten P."/>
            <person name="Larrondo L.F."/>
            <person name="Canessa P."/>
            <person name="Martinez D."/>
            <person name="Hibbett D."/>
            <person name="Schmoll M."/>
            <person name="Kubicek C.P."/>
            <person name="Martinez A.T."/>
            <person name="Yadav J."/>
            <person name="Master E."/>
            <person name="Magnuson J.K."/>
            <person name="James T."/>
            <person name="Yaver D."/>
            <person name="Berka R."/>
            <person name="Labutti K."/>
            <person name="Lipzen A."/>
            <person name="Aerts A."/>
            <person name="Barry K."/>
            <person name="Henrissat B."/>
            <person name="Blanchette R."/>
            <person name="Grigoriev I."/>
            <person name="Cullen D."/>
        </authorList>
    </citation>
    <scope>NUCLEOTIDE SEQUENCE [LARGE SCALE GENOMIC DNA]</scope>
    <source>
        <strain evidence="2 3">MAD-698-R-SB12</strain>
    </source>
</reference>
<evidence type="ECO:0000313" key="2">
    <source>
        <dbReference type="EMBL" id="OSX62411.1"/>
    </source>
</evidence>
<evidence type="ECO:0000313" key="3">
    <source>
        <dbReference type="Proteomes" id="UP000194127"/>
    </source>
</evidence>
<feature type="region of interest" description="Disordered" evidence="1">
    <location>
        <begin position="169"/>
        <end position="192"/>
    </location>
</feature>
<organism evidence="2 3">
    <name type="scientific">Postia placenta MAD-698-R-SB12</name>
    <dbReference type="NCBI Taxonomy" id="670580"/>
    <lineage>
        <taxon>Eukaryota</taxon>
        <taxon>Fungi</taxon>
        <taxon>Dikarya</taxon>
        <taxon>Basidiomycota</taxon>
        <taxon>Agaricomycotina</taxon>
        <taxon>Agaricomycetes</taxon>
        <taxon>Polyporales</taxon>
        <taxon>Adustoporiaceae</taxon>
        <taxon>Rhodonia</taxon>
    </lineage>
</organism>
<gene>
    <name evidence="2" type="ORF">POSPLADRAFT_1034013</name>
</gene>
<protein>
    <submittedName>
        <fullName evidence="2">Uncharacterized protein</fullName>
    </submittedName>
</protein>
<evidence type="ECO:0000256" key="1">
    <source>
        <dbReference type="SAM" id="MobiDB-lite"/>
    </source>
</evidence>
<name>A0A1X6N1A1_9APHY</name>
<sequence length="248" mass="27130">MSRRTAATRKGSYDVQQGASRRLTGLKYHTCLIVSPAPSSALRMPQAEVAHMSGRPAAQSSALKDSIDVHRDYRMRPSNQRHNPVAVATHRASMHGAEDLGVPRRPRNRLLIPSARASNNIEGLSSVSSRSNAARSTAVRVSLTRTYGPVRTSTCGSSRRLLDAHHAGRPAPQLPRRVHHDQGTSFASTGRARTGYRALPGSEVLRGTRLVRIWISFKIRKSKEELGDAQLPCTYEVRPLCDLAGSRG</sequence>
<dbReference type="GeneID" id="36321930"/>
<keyword evidence="3" id="KW-1185">Reference proteome</keyword>
<dbReference type="EMBL" id="KZ110597">
    <property type="protein sequence ID" value="OSX62411.1"/>
    <property type="molecule type" value="Genomic_DNA"/>
</dbReference>
<accession>A0A1X6N1A1</accession>
<proteinExistence type="predicted"/>
<dbReference type="Proteomes" id="UP000194127">
    <property type="component" value="Unassembled WGS sequence"/>
</dbReference>
<dbReference type="AlphaFoldDB" id="A0A1X6N1A1"/>
<dbReference type="RefSeq" id="XP_024339205.1">
    <property type="nucleotide sequence ID" value="XM_024476980.1"/>
</dbReference>